<gene>
    <name evidence="1" type="ORF">ACFSM0_09505</name>
</gene>
<dbReference type="EMBL" id="JBHUIX010000009">
    <property type="protein sequence ID" value="MFD2174324.1"/>
    <property type="molecule type" value="Genomic_DNA"/>
</dbReference>
<keyword evidence="2" id="KW-1185">Reference proteome</keyword>
<proteinExistence type="predicted"/>
<accession>A0ABW5A9Y5</accession>
<evidence type="ECO:0000313" key="1">
    <source>
        <dbReference type="EMBL" id="MFD2174324.1"/>
    </source>
</evidence>
<sequence>MAFDTPITLAGGVKASRRLPLDDKRTVPQTSPAFAAFSRMSEALLAASDGFEIVEQPCSWDPAMALLVDDAQGALDHAMATAEQTCEMRPLLRSDRQLILAARLISGCLGIANPVDRTALAYCLRESGDWFGQQDPGQISHAARQMLRQALNRLCVLCEALELTENASTETHPDEDAFVFKDA</sequence>
<protein>
    <submittedName>
        <fullName evidence="1">Uncharacterized protein</fullName>
    </submittedName>
</protein>
<dbReference type="RefSeq" id="WP_377389692.1">
    <property type="nucleotide sequence ID" value="NZ_JBHUIX010000009.1"/>
</dbReference>
<reference evidence="2" key="1">
    <citation type="journal article" date="2019" name="Int. J. Syst. Evol. Microbiol.">
        <title>The Global Catalogue of Microorganisms (GCM) 10K type strain sequencing project: providing services to taxonomists for standard genome sequencing and annotation.</title>
        <authorList>
            <consortium name="The Broad Institute Genomics Platform"/>
            <consortium name="The Broad Institute Genome Sequencing Center for Infectious Disease"/>
            <person name="Wu L."/>
            <person name="Ma J."/>
        </authorList>
    </citation>
    <scope>NUCLEOTIDE SEQUENCE [LARGE SCALE GENOMIC DNA]</scope>
    <source>
        <strain evidence="2">CCUG 55131</strain>
    </source>
</reference>
<name>A0ABW5A9Y5_9RHOB</name>
<dbReference type="Proteomes" id="UP001597413">
    <property type="component" value="Unassembled WGS sequence"/>
</dbReference>
<evidence type="ECO:0000313" key="2">
    <source>
        <dbReference type="Proteomes" id="UP001597413"/>
    </source>
</evidence>
<organism evidence="1 2">
    <name type="scientific">Rhodobacter lacus</name>
    <dbReference type="NCBI Taxonomy" id="1641972"/>
    <lineage>
        <taxon>Bacteria</taxon>
        <taxon>Pseudomonadati</taxon>
        <taxon>Pseudomonadota</taxon>
        <taxon>Alphaproteobacteria</taxon>
        <taxon>Rhodobacterales</taxon>
        <taxon>Rhodobacter group</taxon>
        <taxon>Rhodobacter</taxon>
    </lineage>
</organism>
<comment type="caution">
    <text evidence="1">The sequence shown here is derived from an EMBL/GenBank/DDBJ whole genome shotgun (WGS) entry which is preliminary data.</text>
</comment>